<name>A0A385YVC0_9BACL</name>
<reference evidence="2" key="1">
    <citation type="submission" date="2018-09" db="EMBL/GenBank/DDBJ databases">
        <authorList>
            <person name="Zhu H."/>
        </authorList>
    </citation>
    <scope>NUCLEOTIDE SEQUENCE [LARGE SCALE GENOMIC DNA]</scope>
    <source>
        <strain evidence="2">K2R23-3</strain>
    </source>
</reference>
<dbReference type="PANTHER" id="PTHR37816">
    <property type="entry name" value="YALI0E33011P"/>
    <property type="match status" value="1"/>
</dbReference>
<gene>
    <name evidence="1" type="ORF">D3873_11490</name>
</gene>
<dbReference type="Gene3D" id="3.40.50.300">
    <property type="entry name" value="P-loop containing nucleotide triphosphate hydrolases"/>
    <property type="match status" value="1"/>
</dbReference>
<dbReference type="RefSeq" id="WP_119884550.1">
    <property type="nucleotide sequence ID" value="NZ_CP032418.1"/>
</dbReference>
<dbReference type="EMBL" id="CP032418">
    <property type="protein sequence ID" value="AYC30845.1"/>
    <property type="molecule type" value="Genomic_DNA"/>
</dbReference>
<dbReference type="InterPro" id="IPR052922">
    <property type="entry name" value="Cytidylate_Kinase-2"/>
</dbReference>
<dbReference type="PANTHER" id="PTHR37816:SF3">
    <property type="entry name" value="MODULATES DNA TOPOLOGY"/>
    <property type="match status" value="1"/>
</dbReference>
<dbReference type="NCBIfam" id="NF005994">
    <property type="entry name" value="PRK08118.1"/>
    <property type="match status" value="1"/>
</dbReference>
<proteinExistence type="predicted"/>
<dbReference type="AlphaFoldDB" id="A0A385YVC0"/>
<evidence type="ECO:0000313" key="2">
    <source>
        <dbReference type="Proteomes" id="UP000265725"/>
    </source>
</evidence>
<evidence type="ECO:0000313" key="1">
    <source>
        <dbReference type="EMBL" id="AYC30845.1"/>
    </source>
</evidence>
<dbReference type="Proteomes" id="UP000265725">
    <property type="component" value="Chromosome"/>
</dbReference>
<organism evidence="1 2">
    <name type="scientific">Paenisporosarcina cavernae</name>
    <dbReference type="NCBI Taxonomy" id="2320858"/>
    <lineage>
        <taxon>Bacteria</taxon>
        <taxon>Bacillati</taxon>
        <taxon>Bacillota</taxon>
        <taxon>Bacilli</taxon>
        <taxon>Bacillales</taxon>
        <taxon>Caryophanaceae</taxon>
        <taxon>Paenisporosarcina</taxon>
    </lineage>
</organism>
<sequence>MQHNPKKILIVGSSGAGKSTLAKELSVKWNVPVIHLDVIYWQPGWVALPKKEFIAQLEKTLQNPEWIIDGNFDSTLEYRLQYADTIIYLDYSKYVCLYRAFKRVWKYRGKTRPDMGKECPEKMDIEFFQWIWRFPKDIRPKMMSRLAKSNATVYMFLSPKETKNWLQTQRKATE</sequence>
<keyword evidence="2" id="KW-1185">Reference proteome</keyword>
<dbReference type="SUPFAM" id="SSF52540">
    <property type="entry name" value="P-loop containing nucleoside triphosphate hydrolases"/>
    <property type="match status" value="1"/>
</dbReference>
<dbReference type="OrthoDB" id="1201990at2"/>
<accession>A0A385YVC0</accession>
<protein>
    <submittedName>
        <fullName evidence="1">DNA topology modulation protein</fullName>
    </submittedName>
</protein>
<dbReference type="InterPro" id="IPR027417">
    <property type="entry name" value="P-loop_NTPase"/>
</dbReference>
<dbReference type="KEGG" id="paek:D3873_11490"/>